<dbReference type="Gene3D" id="1.20.140.10">
    <property type="entry name" value="Butyryl-CoA Dehydrogenase, subunit A, domain 3"/>
    <property type="match status" value="1"/>
</dbReference>
<organism evidence="16 17">
    <name type="scientific">Mycena venus</name>
    <dbReference type="NCBI Taxonomy" id="2733690"/>
    <lineage>
        <taxon>Eukaryota</taxon>
        <taxon>Fungi</taxon>
        <taxon>Dikarya</taxon>
        <taxon>Basidiomycota</taxon>
        <taxon>Agaricomycotina</taxon>
        <taxon>Agaricomycetes</taxon>
        <taxon>Agaricomycetidae</taxon>
        <taxon>Agaricales</taxon>
        <taxon>Marasmiineae</taxon>
        <taxon>Mycenaceae</taxon>
        <taxon>Mycena</taxon>
    </lineage>
</organism>
<keyword evidence="12" id="KW-1133">Transmembrane helix</keyword>
<dbReference type="Pfam" id="PF00743">
    <property type="entry name" value="FMO-like"/>
    <property type="match status" value="1"/>
</dbReference>
<dbReference type="InterPro" id="IPR036188">
    <property type="entry name" value="FAD/NAD-bd_sf"/>
</dbReference>
<dbReference type="Pfam" id="PF00441">
    <property type="entry name" value="Acyl-CoA_dh_1"/>
    <property type="match status" value="1"/>
</dbReference>
<dbReference type="InterPro" id="IPR009075">
    <property type="entry name" value="AcylCo_DH/oxidase_C"/>
</dbReference>
<dbReference type="Gene3D" id="3.50.50.60">
    <property type="entry name" value="FAD/NAD(P)-binding domain"/>
    <property type="match status" value="1"/>
</dbReference>
<feature type="binding site" evidence="10">
    <location>
        <begin position="1029"/>
        <end position="1032"/>
    </location>
    <ligand>
        <name>substrate</name>
    </ligand>
</feature>
<dbReference type="Gene3D" id="1.10.630.10">
    <property type="entry name" value="Cytochrome P450"/>
    <property type="match status" value="1"/>
</dbReference>
<dbReference type="PANTHER" id="PTHR43884:SF18">
    <property type="entry name" value="ISOVALERYL-COENZYME A DEHYDROGENASE"/>
    <property type="match status" value="1"/>
</dbReference>
<dbReference type="FunFam" id="1.10.540.10:FF:000007">
    <property type="entry name" value="Isovaleryl-CoA dehydrogenase, mitochondrial"/>
    <property type="match status" value="1"/>
</dbReference>
<feature type="binding site" evidence="11">
    <location>
        <position position="1057"/>
    </location>
    <ligand>
        <name>FAD</name>
        <dbReference type="ChEBI" id="CHEBI:57692"/>
    </ligand>
</feature>
<dbReference type="PROSITE" id="PS00072">
    <property type="entry name" value="ACYL_COA_DH_1"/>
    <property type="match status" value="1"/>
</dbReference>
<dbReference type="InterPro" id="IPR034183">
    <property type="entry name" value="IVD"/>
</dbReference>
<dbReference type="GO" id="GO:0008470">
    <property type="term" value="F:3-methylbutanoyl-CoA dehydrogenase activity"/>
    <property type="evidence" value="ECO:0007669"/>
    <property type="project" value="TreeGrafter"/>
</dbReference>
<evidence type="ECO:0000256" key="6">
    <source>
        <dbReference type="ARBA" id="ARBA00022946"/>
    </source>
</evidence>
<dbReference type="InterPro" id="IPR036396">
    <property type="entry name" value="Cyt_P450_sf"/>
</dbReference>
<keyword evidence="4" id="KW-0285">Flavoprotein</keyword>
<dbReference type="InterPro" id="IPR020946">
    <property type="entry name" value="Flavin_mOase-like"/>
</dbReference>
<dbReference type="InterPro" id="IPR006089">
    <property type="entry name" value="Acyl-CoA_DH_CS"/>
</dbReference>
<dbReference type="SUPFAM" id="SSF51905">
    <property type="entry name" value="FAD/NAD(P)-binding domain"/>
    <property type="match status" value="1"/>
</dbReference>
<feature type="domain" description="Acyl-CoA dehydrogenase/oxidase N-terminal" evidence="15">
    <location>
        <begin position="795"/>
        <end position="907"/>
    </location>
</feature>
<evidence type="ECO:0000259" key="13">
    <source>
        <dbReference type="Pfam" id="PF00441"/>
    </source>
</evidence>
<dbReference type="AlphaFoldDB" id="A0A8H7CJ72"/>
<evidence type="ECO:0000256" key="4">
    <source>
        <dbReference type="ARBA" id="ARBA00022630"/>
    </source>
</evidence>
<dbReference type="PROSITE" id="PS00073">
    <property type="entry name" value="ACYL_COA_DH_2"/>
    <property type="match status" value="1"/>
</dbReference>
<dbReference type="GO" id="GO:0005739">
    <property type="term" value="C:mitochondrion"/>
    <property type="evidence" value="ECO:0007669"/>
    <property type="project" value="UniProtKB-SubCell"/>
</dbReference>
<feature type="transmembrane region" description="Helical" evidence="12">
    <location>
        <begin position="525"/>
        <end position="543"/>
    </location>
</feature>
<dbReference type="GO" id="GO:0050660">
    <property type="term" value="F:flavin adenine dinucleotide binding"/>
    <property type="evidence" value="ECO:0007669"/>
    <property type="project" value="InterPro"/>
</dbReference>
<comment type="subcellular location">
    <subcellularLocation>
        <location evidence="2">Mitochondrion</location>
    </subcellularLocation>
</comment>
<evidence type="ECO:0000256" key="10">
    <source>
        <dbReference type="PIRSR" id="PIRSR634183-2"/>
    </source>
</evidence>
<evidence type="ECO:0000256" key="5">
    <source>
        <dbReference type="ARBA" id="ARBA00022827"/>
    </source>
</evidence>
<dbReference type="GO" id="GO:0006552">
    <property type="term" value="P:L-leucine catabolic process"/>
    <property type="evidence" value="ECO:0007669"/>
    <property type="project" value="TreeGrafter"/>
</dbReference>
<evidence type="ECO:0000256" key="7">
    <source>
        <dbReference type="ARBA" id="ARBA00023002"/>
    </source>
</evidence>
<dbReference type="FunFam" id="1.20.140.10:FF:000003">
    <property type="entry name" value="isovaleryl-CoA dehydrogenase, mitochondrial"/>
    <property type="match status" value="1"/>
</dbReference>
<gene>
    <name evidence="16" type="ORF">MVEN_02016500</name>
</gene>
<feature type="transmembrane region" description="Helical" evidence="12">
    <location>
        <begin position="549"/>
        <end position="568"/>
    </location>
</feature>
<accession>A0A8H7CJ72</accession>
<keyword evidence="12" id="KW-0812">Transmembrane</keyword>
<dbReference type="SUPFAM" id="SSF47203">
    <property type="entry name" value="Acyl-CoA dehydrogenase C-terminal domain-like"/>
    <property type="match status" value="1"/>
</dbReference>
<feature type="domain" description="Acyl-CoA oxidase/dehydrogenase middle" evidence="14">
    <location>
        <begin position="912"/>
        <end position="1006"/>
    </location>
</feature>
<evidence type="ECO:0000256" key="12">
    <source>
        <dbReference type="SAM" id="Phobius"/>
    </source>
</evidence>
<feature type="binding site" evidence="10">
    <location>
        <begin position="1152"/>
        <end position="1153"/>
    </location>
    <ligand>
        <name>substrate</name>
    </ligand>
</feature>
<proteinExistence type="inferred from homology"/>
<dbReference type="FunFam" id="2.40.110.10:FF:000004">
    <property type="entry name" value="Isovaleryl-CoA dehydrogenase, mitochondrial"/>
    <property type="match status" value="1"/>
</dbReference>
<evidence type="ECO:0000256" key="2">
    <source>
        <dbReference type="ARBA" id="ARBA00004173"/>
    </source>
</evidence>
<feature type="binding site" evidence="11">
    <location>
        <begin position="945"/>
        <end position="947"/>
    </location>
    <ligand>
        <name>FAD</name>
        <dbReference type="ChEBI" id="CHEBI:57692"/>
    </ligand>
</feature>
<feature type="binding site" evidence="11">
    <location>
        <position position="1068"/>
    </location>
    <ligand>
        <name>FAD</name>
        <dbReference type="ChEBI" id="CHEBI:57692"/>
    </ligand>
</feature>
<evidence type="ECO:0000256" key="1">
    <source>
        <dbReference type="ARBA" id="ARBA00001974"/>
    </source>
</evidence>
<dbReference type="GO" id="GO:0050661">
    <property type="term" value="F:NADP binding"/>
    <property type="evidence" value="ECO:0007669"/>
    <property type="project" value="InterPro"/>
</dbReference>
<dbReference type="PANTHER" id="PTHR43884">
    <property type="entry name" value="ACYL-COA DEHYDROGENASE"/>
    <property type="match status" value="1"/>
</dbReference>
<dbReference type="InterPro" id="IPR009100">
    <property type="entry name" value="AcylCoA_DH/oxidase_NM_dom_sf"/>
</dbReference>
<evidence type="ECO:0000313" key="17">
    <source>
        <dbReference type="Proteomes" id="UP000620124"/>
    </source>
</evidence>
<dbReference type="SUPFAM" id="SSF56645">
    <property type="entry name" value="Acyl-CoA dehydrogenase NM domain-like"/>
    <property type="match status" value="1"/>
</dbReference>
<feature type="binding site" evidence="11">
    <location>
        <begin position="912"/>
        <end position="921"/>
    </location>
    <ligand>
        <name>FAD</name>
        <dbReference type="ChEBI" id="CHEBI:57692"/>
    </ligand>
</feature>
<keyword evidence="7" id="KW-0560">Oxidoreductase</keyword>
<comment type="caution">
    <text evidence="16">The sequence shown here is derived from an EMBL/GenBank/DDBJ whole genome shotgun (WGS) entry which is preliminary data.</text>
</comment>
<dbReference type="Gene3D" id="1.10.540.10">
    <property type="entry name" value="Acyl-CoA dehydrogenase/oxidase, N-terminal domain"/>
    <property type="match status" value="1"/>
</dbReference>
<dbReference type="OrthoDB" id="9988775at2759"/>
<sequence>MSSLPKFLNPMTAVMAIWRVCYVLVQHIIILIFKAPPPKSPDEPRNPYGRIAVIGAGLTGVSSAAHCISHNFEVVIFEAAPRSGLGGIWSHVNSTSGLQLNSHLYRFHPAVIWQHAFPLKEEILGEIRRIWKEYQLEPRTRFDTPVTSVKRVESHNGSHKWLINDGAEEPFDAVIVTIGTCGKPKWIHLDGMPKGVGEDSETENSDETQQTDVFTKPIIHSSDLDSESVSEETIKGKKVVVIGSGASGVEAVETAIQREAGEVVMVARTDKWIIPRNIFFDTFLACQPFGREMPLSFIWESFLKHWQYHGVKDLVPAHTGLFEGTPVVNDEFLRHVRNGKCKYVRGDPVRLTSSGVLTNVRERDTKPGSEGNKKTIDAEVIVLATGFEKPTISFLDDSLFPEDYERPNLYLQNFSTEDWSVLMTNSSYMSGIGTVGHFHIGIYTRILLTLLLDENARPSPKDMKLWVDVVRFIKRGAARGPSRLLHVYGTHDLGGHVPLFPPRQIALINHLYFNRFEPKSANGPLLALAIQPVLLLLALAVPLSLFRLLSVYIVFIFTLCSSITIYRISPWHPLAHIPGPTIHKITKLAGVYISSGGDQHRVHKALHDKYGPFLRTGPNEVSIIHVDAVKAVLGTGGFHKGQYYEPRNIAVVSHIPWLAPTLYHIPMATRGLKKLRKFGATCATNRIKTGSRVKDLWYHLMDEARMEKRKPTFAEVVADGVLSIIAGSDTTAIAISRQVAQRSIPIGNVVNIRSPFTIVFMASLRIISRRAHRILPSFTARRHASFYNVEVAGLTDEEAEFRNAVNEFADKEVAPRAAEIDKSNNFPSDLWPKMGAMGLLGITVDPKYNGLGLGYLHHTLAMEALSKASGSVALSYGAHSNLCVNQIHRHGTPAQKEKYLPDLISGEKVGSLAMSEVGSGSDVVSMKLRADKVDGGWKLNGNKFWITNGPSASTLVVYAKTAPEKGSKGITAFLIERGLSGFSTSPKLDKFGMRGSDTCELVFEDCLVPEENVLGQVNRGASVLMSGLDLERLVLSGGPLGLMQAAFDYAIEYVHERKQFGQAIGTFQLMQGKIADMYTSLNASRSYVYAVARACDQGKISRRDCAGAILYSTEKAIEIAIEGMQSLGGNGYINDYPMARIVRDSRLYAVGAGTQEIRRMLIGREFNEQLLKKV</sequence>
<dbReference type="GO" id="GO:0004499">
    <property type="term" value="F:N,N-dimethylaniline monooxygenase activity"/>
    <property type="evidence" value="ECO:0007669"/>
    <property type="project" value="InterPro"/>
</dbReference>
<dbReference type="InterPro" id="IPR036250">
    <property type="entry name" value="AcylCo_DH-like_C"/>
</dbReference>
<dbReference type="Pfam" id="PF02771">
    <property type="entry name" value="Acyl-CoA_dh_N"/>
    <property type="match status" value="1"/>
</dbReference>
<keyword evidence="17" id="KW-1185">Reference proteome</keyword>
<keyword evidence="6" id="KW-0809">Transit peptide</keyword>
<feature type="binding site" evidence="11">
    <location>
        <begin position="1154"/>
        <end position="1156"/>
    </location>
    <ligand>
        <name>FAD</name>
        <dbReference type="ChEBI" id="CHEBI:57692"/>
    </ligand>
</feature>
<dbReference type="InterPro" id="IPR006091">
    <property type="entry name" value="Acyl-CoA_Oxase/DH_mid-dom"/>
</dbReference>
<dbReference type="GO" id="GO:0005506">
    <property type="term" value="F:iron ion binding"/>
    <property type="evidence" value="ECO:0007669"/>
    <property type="project" value="InterPro"/>
</dbReference>
<dbReference type="GO" id="GO:0020037">
    <property type="term" value="F:heme binding"/>
    <property type="evidence" value="ECO:0007669"/>
    <property type="project" value="InterPro"/>
</dbReference>
<feature type="binding site" evidence="10">
    <location>
        <position position="921"/>
    </location>
    <ligand>
        <name>substrate</name>
    </ligand>
</feature>
<evidence type="ECO:0000256" key="9">
    <source>
        <dbReference type="PIRSR" id="PIRSR634183-1"/>
    </source>
</evidence>
<comment type="cofactor">
    <cofactor evidence="1 11">
        <name>FAD</name>
        <dbReference type="ChEBI" id="CHEBI:57692"/>
    </cofactor>
</comment>
<dbReference type="CDD" id="cd01156">
    <property type="entry name" value="IVD"/>
    <property type="match status" value="1"/>
</dbReference>
<name>A0A8H7CJ72_9AGAR</name>
<keyword evidence="12" id="KW-0472">Membrane</keyword>
<evidence type="ECO:0000256" key="3">
    <source>
        <dbReference type="ARBA" id="ARBA00009347"/>
    </source>
</evidence>
<evidence type="ECO:0000259" key="15">
    <source>
        <dbReference type="Pfam" id="PF02771"/>
    </source>
</evidence>
<dbReference type="InterPro" id="IPR046373">
    <property type="entry name" value="Acyl-CoA_Oxase/DH_mid-dom_sf"/>
</dbReference>
<evidence type="ECO:0000313" key="16">
    <source>
        <dbReference type="EMBL" id="KAF7337932.1"/>
    </source>
</evidence>
<feature type="active site" description="Proton acceptor" evidence="9">
    <location>
        <position position="1031"/>
    </location>
</feature>
<keyword evidence="8" id="KW-0496">Mitochondrion</keyword>
<keyword evidence="5 11" id="KW-0274">FAD</keyword>
<comment type="similarity">
    <text evidence="3">Belongs to the acyl-CoA dehydrogenase family.</text>
</comment>
<dbReference type="InterPro" id="IPR037069">
    <property type="entry name" value="AcylCoA_DH/ox_N_sf"/>
</dbReference>
<evidence type="ECO:0000256" key="11">
    <source>
        <dbReference type="PIRSR" id="PIRSR634183-3"/>
    </source>
</evidence>
<dbReference type="EMBL" id="JACAZI010000021">
    <property type="protein sequence ID" value="KAF7337932.1"/>
    <property type="molecule type" value="Genomic_DNA"/>
</dbReference>
<dbReference type="Pfam" id="PF02770">
    <property type="entry name" value="Acyl-CoA_dh_M"/>
    <property type="match status" value="1"/>
</dbReference>
<reference evidence="16" key="1">
    <citation type="submission" date="2020-05" db="EMBL/GenBank/DDBJ databases">
        <title>Mycena genomes resolve the evolution of fungal bioluminescence.</title>
        <authorList>
            <person name="Tsai I.J."/>
        </authorList>
    </citation>
    <scope>NUCLEOTIDE SEQUENCE</scope>
    <source>
        <strain evidence="16">CCC161011</strain>
    </source>
</reference>
<dbReference type="Gene3D" id="2.40.110.10">
    <property type="entry name" value="Butyryl-CoA Dehydrogenase, subunit A, domain 2"/>
    <property type="match status" value="1"/>
</dbReference>
<dbReference type="InterPro" id="IPR013786">
    <property type="entry name" value="AcylCoA_DH/ox_N"/>
</dbReference>
<feature type="binding site" evidence="10">
    <location>
        <begin position="967"/>
        <end position="968"/>
    </location>
    <ligand>
        <name>substrate</name>
    </ligand>
</feature>
<evidence type="ECO:0000256" key="8">
    <source>
        <dbReference type="ARBA" id="ARBA00023128"/>
    </source>
</evidence>
<feature type="domain" description="Acyl-CoA dehydrogenase/oxidase C-terminal" evidence="13">
    <location>
        <begin position="1018"/>
        <end position="1165"/>
    </location>
</feature>
<feature type="binding site" evidence="11">
    <location>
        <begin position="1125"/>
        <end position="1129"/>
    </location>
    <ligand>
        <name>FAD</name>
        <dbReference type="ChEBI" id="CHEBI:57692"/>
    </ligand>
</feature>
<evidence type="ECO:0000259" key="14">
    <source>
        <dbReference type="Pfam" id="PF02770"/>
    </source>
</evidence>
<dbReference type="Proteomes" id="UP000620124">
    <property type="component" value="Unassembled WGS sequence"/>
</dbReference>
<dbReference type="SUPFAM" id="SSF48264">
    <property type="entry name" value="Cytochrome P450"/>
    <property type="match status" value="1"/>
</dbReference>
<protein>
    <submittedName>
        <fullName evidence="16">Uncharacterized protein</fullName>
    </submittedName>
</protein>